<proteinExistence type="predicted"/>
<keyword evidence="1" id="KW-0472">Membrane</keyword>
<evidence type="ECO:0000313" key="3">
    <source>
        <dbReference type="Proteomes" id="UP000663823"/>
    </source>
</evidence>
<dbReference type="Proteomes" id="UP000663823">
    <property type="component" value="Unassembled WGS sequence"/>
</dbReference>
<dbReference type="PANTHER" id="PTHR31061">
    <property type="entry name" value="LD22376P"/>
    <property type="match status" value="1"/>
</dbReference>
<accession>A0A820H8Y8</accession>
<organism evidence="2 3">
    <name type="scientific">Rotaria sordida</name>
    <dbReference type="NCBI Taxonomy" id="392033"/>
    <lineage>
        <taxon>Eukaryota</taxon>
        <taxon>Metazoa</taxon>
        <taxon>Spiralia</taxon>
        <taxon>Gnathifera</taxon>
        <taxon>Rotifera</taxon>
        <taxon>Eurotatoria</taxon>
        <taxon>Bdelloidea</taxon>
        <taxon>Philodinida</taxon>
        <taxon>Philodinidae</taxon>
        <taxon>Rotaria</taxon>
    </lineage>
</organism>
<dbReference type="EMBL" id="CAJOAX010042949">
    <property type="protein sequence ID" value="CAF4287593.1"/>
    <property type="molecule type" value="Genomic_DNA"/>
</dbReference>
<dbReference type="PANTHER" id="PTHR31061:SF24">
    <property type="entry name" value="LD22376P"/>
    <property type="match status" value="1"/>
</dbReference>
<dbReference type="AlphaFoldDB" id="A0A820H8Y8"/>
<keyword evidence="1" id="KW-0812">Transmembrane</keyword>
<sequence>MIMIFINYSSGGYSFFEHSVWNGLTLANVAMPWFVWMIGISTVLSQRSLFARKTRKR</sequence>
<feature type="transmembrane region" description="Helical" evidence="1">
    <location>
        <begin position="20"/>
        <end position="45"/>
    </location>
</feature>
<evidence type="ECO:0000313" key="2">
    <source>
        <dbReference type="EMBL" id="CAF4287593.1"/>
    </source>
</evidence>
<name>A0A820H8Y8_9BILA</name>
<protein>
    <submittedName>
        <fullName evidence="2">Uncharacterized protein</fullName>
    </submittedName>
</protein>
<reference evidence="2" key="1">
    <citation type="submission" date="2021-02" db="EMBL/GenBank/DDBJ databases">
        <authorList>
            <person name="Nowell W R."/>
        </authorList>
    </citation>
    <scope>NUCLEOTIDE SEQUENCE</scope>
</reference>
<feature type="non-terminal residue" evidence="2">
    <location>
        <position position="1"/>
    </location>
</feature>
<evidence type="ECO:0000256" key="1">
    <source>
        <dbReference type="SAM" id="Phobius"/>
    </source>
</evidence>
<comment type="caution">
    <text evidence="2">The sequence shown here is derived from an EMBL/GenBank/DDBJ whole genome shotgun (WGS) entry which is preliminary data.</text>
</comment>
<gene>
    <name evidence="2" type="ORF">OTI717_LOCUS41632</name>
</gene>
<keyword evidence="1" id="KW-1133">Transmembrane helix</keyword>